<keyword evidence="3" id="KW-1185">Reference proteome</keyword>
<evidence type="ECO:0000256" key="1">
    <source>
        <dbReference type="SAM" id="Phobius"/>
    </source>
</evidence>
<reference evidence="2 3" key="1">
    <citation type="submission" date="2019-10" db="EMBL/GenBank/DDBJ databases">
        <title>Prolixibacter strains distinguished by the presence of nitrate reductase genes were adept at nitrate-dependent anaerobic corrosion of metallic iron and carbon steel.</title>
        <authorList>
            <person name="Iino T."/>
            <person name="Shono N."/>
            <person name="Ito K."/>
            <person name="Nakamura R."/>
            <person name="Sueoka K."/>
            <person name="Harayama S."/>
            <person name="Ohkuma M."/>
        </authorList>
    </citation>
    <scope>NUCLEOTIDE SEQUENCE [LARGE SCALE GENOMIC DNA]</scope>
    <source>
        <strain evidence="2 3">MIC1-1</strain>
    </source>
</reference>
<evidence type="ECO:0000313" key="2">
    <source>
        <dbReference type="EMBL" id="GET23009.1"/>
    </source>
</evidence>
<protein>
    <recommendedName>
        <fullName evidence="4">Immunity protein 17 of polymorphic toxin system</fullName>
    </recommendedName>
</protein>
<keyword evidence="1" id="KW-0472">Membrane</keyword>
<dbReference type="EMBL" id="BLAU01000001">
    <property type="protein sequence ID" value="GET23009.1"/>
    <property type="molecule type" value="Genomic_DNA"/>
</dbReference>
<dbReference type="Proteomes" id="UP000396862">
    <property type="component" value="Unassembled WGS sequence"/>
</dbReference>
<gene>
    <name evidence="2" type="ORF">JCM18694_32550</name>
</gene>
<organism evidence="2 3">
    <name type="scientific">Prolixibacter denitrificans</name>
    <dbReference type="NCBI Taxonomy" id="1541063"/>
    <lineage>
        <taxon>Bacteria</taxon>
        <taxon>Pseudomonadati</taxon>
        <taxon>Bacteroidota</taxon>
        <taxon>Bacteroidia</taxon>
        <taxon>Marinilabiliales</taxon>
        <taxon>Prolixibacteraceae</taxon>
        <taxon>Prolixibacter</taxon>
    </lineage>
</organism>
<feature type="transmembrane region" description="Helical" evidence="1">
    <location>
        <begin position="50"/>
        <end position="69"/>
    </location>
</feature>
<accession>A0ABQ0ZQC8</accession>
<comment type="caution">
    <text evidence="2">The sequence shown here is derived from an EMBL/GenBank/DDBJ whole genome shotgun (WGS) entry which is preliminary data.</text>
</comment>
<keyword evidence="1" id="KW-0812">Transmembrane</keyword>
<keyword evidence="1" id="KW-1133">Transmembrane helix</keyword>
<evidence type="ECO:0008006" key="4">
    <source>
        <dbReference type="Google" id="ProtNLM"/>
    </source>
</evidence>
<evidence type="ECO:0000313" key="3">
    <source>
        <dbReference type="Proteomes" id="UP000396862"/>
    </source>
</evidence>
<proteinExistence type="predicted"/>
<name>A0ABQ0ZQC8_9BACT</name>
<feature type="transmembrane region" description="Helical" evidence="1">
    <location>
        <begin position="5"/>
        <end position="24"/>
    </location>
</feature>
<sequence length="73" mass="8436">MNKNIYELIVGSVMIVLGIMNIFWGRKCFSFLYKRKIIDLLPGDSLDTNHWRSLIGSVLFIGLGIFLIIKSFR</sequence>